<accession>A0ABD3V847</accession>
<evidence type="ECO:0000313" key="1">
    <source>
        <dbReference type="EMBL" id="KAL3857764.1"/>
    </source>
</evidence>
<protein>
    <submittedName>
        <fullName evidence="1">Uncharacterized protein</fullName>
    </submittedName>
</protein>
<reference evidence="1 2" key="1">
    <citation type="submission" date="2024-11" db="EMBL/GenBank/DDBJ databases">
        <title>Chromosome-level genome assembly of the freshwater bivalve Anodonta woodiana.</title>
        <authorList>
            <person name="Chen X."/>
        </authorList>
    </citation>
    <scope>NUCLEOTIDE SEQUENCE [LARGE SCALE GENOMIC DNA]</scope>
    <source>
        <strain evidence="1">MN2024</strain>
        <tissue evidence="1">Gills</tissue>
    </source>
</reference>
<gene>
    <name evidence="1" type="ORF">ACJMK2_012404</name>
</gene>
<evidence type="ECO:0000313" key="2">
    <source>
        <dbReference type="Proteomes" id="UP001634394"/>
    </source>
</evidence>
<keyword evidence="2" id="KW-1185">Reference proteome</keyword>
<organism evidence="1 2">
    <name type="scientific">Sinanodonta woodiana</name>
    <name type="common">Chinese pond mussel</name>
    <name type="synonym">Anodonta woodiana</name>
    <dbReference type="NCBI Taxonomy" id="1069815"/>
    <lineage>
        <taxon>Eukaryota</taxon>
        <taxon>Metazoa</taxon>
        <taxon>Spiralia</taxon>
        <taxon>Lophotrochozoa</taxon>
        <taxon>Mollusca</taxon>
        <taxon>Bivalvia</taxon>
        <taxon>Autobranchia</taxon>
        <taxon>Heteroconchia</taxon>
        <taxon>Palaeoheterodonta</taxon>
        <taxon>Unionida</taxon>
        <taxon>Unionoidea</taxon>
        <taxon>Unionidae</taxon>
        <taxon>Unioninae</taxon>
        <taxon>Sinanodonta</taxon>
    </lineage>
</organism>
<comment type="caution">
    <text evidence="1">The sequence shown here is derived from an EMBL/GenBank/DDBJ whole genome shotgun (WGS) entry which is preliminary data.</text>
</comment>
<dbReference type="AlphaFoldDB" id="A0ABD3V847"/>
<dbReference type="Proteomes" id="UP001634394">
    <property type="component" value="Unassembled WGS sequence"/>
</dbReference>
<name>A0ABD3V847_SINWO</name>
<dbReference type="EMBL" id="JBJQND010000013">
    <property type="protein sequence ID" value="KAL3857764.1"/>
    <property type="molecule type" value="Genomic_DNA"/>
</dbReference>
<proteinExistence type="predicted"/>
<sequence length="135" mass="16368">MDRFNKWTFKFMSRADSTRQDFPIQIMDRSNKTELSNPDYGQFQLDRTFLSRLWTELSYPDYRQDFPIQIMDRSNKTELSNPDYGQFQLDKTFQSRFNKTELSNPDYGQTQPDWTFQSRSWTDSTRQNFPIQIID</sequence>